<dbReference type="Gene3D" id="2.30.38.10">
    <property type="entry name" value="Luciferase, Domain 3"/>
    <property type="match status" value="1"/>
</dbReference>
<dbReference type="FunFam" id="3.30.300.30:FF:000010">
    <property type="entry name" value="Enterobactin synthetase component F"/>
    <property type="match status" value="1"/>
</dbReference>
<gene>
    <name evidence="5" type="ORF">KDA_30970</name>
</gene>
<dbReference type="Proteomes" id="UP000287171">
    <property type="component" value="Unassembled WGS sequence"/>
</dbReference>
<evidence type="ECO:0000313" key="6">
    <source>
        <dbReference type="Proteomes" id="UP000287171"/>
    </source>
</evidence>
<feature type="domain" description="Carrier" evidence="4">
    <location>
        <begin position="756"/>
        <end position="831"/>
    </location>
</feature>
<dbReference type="InterPro" id="IPR036736">
    <property type="entry name" value="ACP-like_sf"/>
</dbReference>
<evidence type="ECO:0000256" key="3">
    <source>
        <dbReference type="ARBA" id="ARBA00022553"/>
    </source>
</evidence>
<dbReference type="PROSITE" id="PS00012">
    <property type="entry name" value="PHOSPHOPANTETHEINE"/>
    <property type="match status" value="1"/>
</dbReference>
<accession>A0A402B875</accession>
<dbReference type="GO" id="GO:0008610">
    <property type="term" value="P:lipid biosynthetic process"/>
    <property type="evidence" value="ECO:0007669"/>
    <property type="project" value="UniProtKB-ARBA"/>
</dbReference>
<dbReference type="InterPro" id="IPR020845">
    <property type="entry name" value="AMP-binding_CS"/>
</dbReference>
<dbReference type="InterPro" id="IPR020806">
    <property type="entry name" value="PKS_PP-bd"/>
</dbReference>
<reference evidence="6" key="1">
    <citation type="submission" date="2018-12" db="EMBL/GenBank/DDBJ databases">
        <title>Tengunoibacter tsumagoiensis gen. nov., sp. nov., Dictyobacter kobayashii sp. nov., D. alpinus sp. nov., and D. joshuensis sp. nov. and description of Dictyobacteraceae fam. nov. within the order Ktedonobacterales isolated from Tengu-no-mugimeshi.</title>
        <authorList>
            <person name="Wang C.M."/>
            <person name="Zheng Y."/>
            <person name="Sakai Y."/>
            <person name="Toyoda A."/>
            <person name="Minakuchi Y."/>
            <person name="Abe K."/>
            <person name="Yokota A."/>
            <person name="Yabe S."/>
        </authorList>
    </citation>
    <scope>NUCLEOTIDE SEQUENCE [LARGE SCALE GENOMIC DNA]</scope>
    <source>
        <strain evidence="6">Uno16</strain>
    </source>
</reference>
<comment type="cofactor">
    <cofactor evidence="1">
        <name>pantetheine 4'-phosphate</name>
        <dbReference type="ChEBI" id="CHEBI:47942"/>
    </cofactor>
</comment>
<dbReference type="SUPFAM" id="SSF47336">
    <property type="entry name" value="ACP-like"/>
    <property type="match status" value="2"/>
</dbReference>
<dbReference type="Pfam" id="PF00550">
    <property type="entry name" value="PP-binding"/>
    <property type="match status" value="2"/>
</dbReference>
<dbReference type="CDD" id="cd19531">
    <property type="entry name" value="LCL_NRPS-like"/>
    <property type="match status" value="1"/>
</dbReference>
<dbReference type="SMART" id="SM00823">
    <property type="entry name" value="PKS_PP"/>
    <property type="match status" value="2"/>
</dbReference>
<dbReference type="SUPFAM" id="SSF56801">
    <property type="entry name" value="Acetyl-CoA synthetase-like"/>
    <property type="match status" value="1"/>
</dbReference>
<keyword evidence="3" id="KW-0597">Phosphoprotein</keyword>
<sequence length="1428" mass="159954">MTQIEEQRQSQSNVQAIRGHHPSALEEIAAPLRLPYSRGQSQTSPFLDGEYAYSLGGELVTELRQASLSAQVSSQAFLFAAFQALLYRYTLREDFICGLEMQDDDGQLAMQVHLRGEMSADDLVQRVQTRLDVSERDAFSSLHESSSPQVIFRLVVCPPTEYESRQISEPASGCEVLFELTEDEQAIHGSIHYTMQLFDATAIVRMAGHFQRILEGMVQNPVCLLSHLPLLTDKESEQLRLFSTQTAVDGTAHVLVQQAFEQWAERTPAQLALTSDTRSLSYGKLNVQANQLAHYLQSRGVGPETLVALYLPRSIELIVGMLGILKAGGAYVPVDPSTPPERLSFLLQDTGVPCVLTTHEQAGAFTDYVGSLLYLPDEVYARESGANLVSDVGRRNSAYIIYTSGSTGTPKGVQIEHQSLTNLCRWHQRAFAITLNDRASQVAGINFDAAGWEIWPYLTAGASVHFVDEETRITPEKLQAWFIAHSITIGFLPTPLMESVQHLTWPQASPLRCLLTGGDRLHRFPSPMLPFEIVNNYGPTENTVVSTSTVLPKCETAEEAPSIGGPIDNTTAHILDPWMNPVPIGVAGELYVGGIGIARGYHGRPDLTAERFLPDHLGKQPGARLYRTGDLVCYRLDGTIEFLERIDFQVKIRGFRIELGEIETSLSSHPTVGDVIVLVREDEDGEKQLIAYLVSAHSTHVSPSELRTYLRQRLPSYMIPSDFIWMEQFPLTLNGKVDRQKLSVFHQQQVEEQCIKPRTEMECSLAEIWQDVLHIECVSVEDDFFALGGYSLQATRIIARIRQAFSVEVPLHHFFRTPTIARLADYVEHDAQAEPHQPGLALTKRSSMELPPLSFAQERLWFLHQLAPQSDAYNIPVAFHLRGPVDHEALTDSLNMIIARHEVLRTLFRTIGGVPVQTIVPQLSISLVRHEVSAESADERMAQAIQLVSREAHIPFDLVQGPLLRATLVQVGEQEHVFFVNMHHSITDGWSLGVLCHELGAYYRALTAGVEPDLPPLPLQYADYAVWQRQWLQGAMLHSQLEYWKKQLQGAPAQLSLSLEQFDAGKQTAMKGKTRSLLLPQTLVQALARVCTQEKATLFMALLTAFKMQLCLYTGQTDLVLGTPVASRTMIEVEPLIGFFVNMLVLRTKLEGDPTYQQVLQQVRTTALEAYAHQDLPFEMLVDALQLQRSVDHNPLFQVVFALQDTSGVVPAFEQVTVEPLTIQLEDALFDLSVEVKEVAEGYVVTANYTTNLFDDETMQHFLDDYERLLQHISRNPSLHLSELSPSPVLPIPQTYKVIPTETEKRHEQMREHTGPRTPLEEILVASWSQILKKDDMSIWDNFFEIGGHSLLAAQLVSRLHDIFEIDLSVRIIFQAPTVAGLAEELVRCEPFPGQFSLIAEIYQQVDALSDDETLSALQQKRSDRNEV</sequence>
<dbReference type="InterPro" id="IPR009081">
    <property type="entry name" value="PP-bd_ACP"/>
</dbReference>
<comment type="caution">
    <text evidence="5">The sequence shown here is derived from an EMBL/GenBank/DDBJ whole genome shotgun (WGS) entry which is preliminary data.</text>
</comment>
<dbReference type="Pfam" id="PF13193">
    <property type="entry name" value="AMP-binding_C"/>
    <property type="match status" value="1"/>
</dbReference>
<dbReference type="InterPro" id="IPR006162">
    <property type="entry name" value="Ppantetheine_attach_site"/>
</dbReference>
<dbReference type="OrthoDB" id="134488at2"/>
<dbReference type="Gene3D" id="3.30.300.30">
    <property type="match status" value="1"/>
</dbReference>
<dbReference type="Gene3D" id="1.10.1200.10">
    <property type="entry name" value="ACP-like"/>
    <property type="match status" value="1"/>
</dbReference>
<dbReference type="FunFam" id="3.40.50.12780:FF:000012">
    <property type="entry name" value="Non-ribosomal peptide synthetase"/>
    <property type="match status" value="1"/>
</dbReference>
<dbReference type="SUPFAM" id="SSF52777">
    <property type="entry name" value="CoA-dependent acyltransferases"/>
    <property type="match status" value="3"/>
</dbReference>
<dbReference type="InterPro" id="IPR010071">
    <property type="entry name" value="AA_adenyl_dom"/>
</dbReference>
<dbReference type="PROSITE" id="PS50075">
    <property type="entry name" value="CARRIER"/>
    <property type="match status" value="2"/>
</dbReference>
<dbReference type="PROSITE" id="PS00455">
    <property type="entry name" value="AMP_BINDING"/>
    <property type="match status" value="1"/>
</dbReference>
<dbReference type="Gene3D" id="3.30.559.10">
    <property type="entry name" value="Chloramphenicol acetyltransferase-like domain"/>
    <property type="match status" value="1"/>
</dbReference>
<dbReference type="Gene3D" id="3.30.559.30">
    <property type="entry name" value="Nonribosomal peptide synthetase, condensation domain"/>
    <property type="match status" value="2"/>
</dbReference>
<dbReference type="FunFam" id="2.30.38.10:FF:000001">
    <property type="entry name" value="Non-ribosomal peptide synthetase PvdI"/>
    <property type="match status" value="1"/>
</dbReference>
<dbReference type="PANTHER" id="PTHR45527:SF1">
    <property type="entry name" value="FATTY ACID SYNTHASE"/>
    <property type="match status" value="1"/>
</dbReference>
<dbReference type="GO" id="GO:0009239">
    <property type="term" value="P:enterobactin biosynthetic process"/>
    <property type="evidence" value="ECO:0007669"/>
    <property type="project" value="TreeGrafter"/>
</dbReference>
<dbReference type="FunFam" id="3.30.559.10:FF:000012">
    <property type="entry name" value="Non-ribosomal peptide synthetase"/>
    <property type="match status" value="1"/>
</dbReference>
<dbReference type="InterPro" id="IPR029058">
    <property type="entry name" value="AB_hydrolase_fold"/>
</dbReference>
<evidence type="ECO:0000313" key="5">
    <source>
        <dbReference type="EMBL" id="GCE27613.1"/>
    </source>
</evidence>
<dbReference type="GO" id="GO:0009366">
    <property type="term" value="C:enterobactin synthetase complex"/>
    <property type="evidence" value="ECO:0007669"/>
    <property type="project" value="TreeGrafter"/>
</dbReference>
<evidence type="ECO:0000256" key="1">
    <source>
        <dbReference type="ARBA" id="ARBA00001957"/>
    </source>
</evidence>
<dbReference type="Pfam" id="PF00501">
    <property type="entry name" value="AMP-binding"/>
    <property type="match status" value="1"/>
</dbReference>
<evidence type="ECO:0000259" key="4">
    <source>
        <dbReference type="PROSITE" id="PS50075"/>
    </source>
</evidence>
<keyword evidence="2" id="KW-0596">Phosphopantetheine</keyword>
<dbReference type="FunFam" id="3.40.50.980:FF:000001">
    <property type="entry name" value="Non-ribosomal peptide synthetase"/>
    <property type="match status" value="1"/>
</dbReference>
<dbReference type="Pfam" id="PF00668">
    <property type="entry name" value="Condensation"/>
    <property type="match status" value="1"/>
</dbReference>
<dbReference type="CDD" id="cd05930">
    <property type="entry name" value="A_NRPS"/>
    <property type="match status" value="1"/>
</dbReference>
<dbReference type="GO" id="GO:0005829">
    <property type="term" value="C:cytosol"/>
    <property type="evidence" value="ECO:0007669"/>
    <property type="project" value="TreeGrafter"/>
</dbReference>
<dbReference type="EMBL" id="BIFT01000001">
    <property type="protein sequence ID" value="GCE27613.1"/>
    <property type="molecule type" value="Genomic_DNA"/>
</dbReference>
<name>A0A402B875_9CHLR</name>
<dbReference type="InterPro" id="IPR045851">
    <property type="entry name" value="AMP-bd_C_sf"/>
</dbReference>
<keyword evidence="6" id="KW-1185">Reference proteome</keyword>
<evidence type="ECO:0000256" key="2">
    <source>
        <dbReference type="ARBA" id="ARBA00022450"/>
    </source>
</evidence>
<dbReference type="InterPro" id="IPR001242">
    <property type="entry name" value="Condensation_dom"/>
</dbReference>
<dbReference type="NCBIfam" id="TIGR01733">
    <property type="entry name" value="AA-adenyl-dom"/>
    <property type="match status" value="1"/>
</dbReference>
<dbReference type="InterPro" id="IPR025110">
    <property type="entry name" value="AMP-bd_C"/>
</dbReference>
<dbReference type="GO" id="GO:0031177">
    <property type="term" value="F:phosphopantetheine binding"/>
    <property type="evidence" value="ECO:0007669"/>
    <property type="project" value="InterPro"/>
</dbReference>
<proteinExistence type="predicted"/>
<organism evidence="5 6">
    <name type="scientific">Dictyobacter alpinus</name>
    <dbReference type="NCBI Taxonomy" id="2014873"/>
    <lineage>
        <taxon>Bacteria</taxon>
        <taxon>Bacillati</taxon>
        <taxon>Chloroflexota</taxon>
        <taxon>Ktedonobacteria</taxon>
        <taxon>Ktedonobacterales</taxon>
        <taxon>Dictyobacteraceae</taxon>
        <taxon>Dictyobacter</taxon>
    </lineage>
</organism>
<dbReference type="GO" id="GO:0047527">
    <property type="term" value="F:2,3-dihydroxybenzoate-serine ligase activity"/>
    <property type="evidence" value="ECO:0007669"/>
    <property type="project" value="TreeGrafter"/>
</dbReference>
<dbReference type="GO" id="GO:0043041">
    <property type="term" value="P:amino acid activation for nonribosomal peptide biosynthetic process"/>
    <property type="evidence" value="ECO:0007669"/>
    <property type="project" value="TreeGrafter"/>
</dbReference>
<protein>
    <recommendedName>
        <fullName evidence="4">Carrier domain-containing protein</fullName>
    </recommendedName>
</protein>
<dbReference type="GO" id="GO:0072330">
    <property type="term" value="P:monocarboxylic acid biosynthetic process"/>
    <property type="evidence" value="ECO:0007669"/>
    <property type="project" value="UniProtKB-ARBA"/>
</dbReference>
<dbReference type="Gene3D" id="3.40.50.1820">
    <property type="entry name" value="alpha/beta hydrolase"/>
    <property type="match status" value="1"/>
</dbReference>
<dbReference type="PANTHER" id="PTHR45527">
    <property type="entry name" value="NONRIBOSOMAL PEPTIDE SYNTHETASE"/>
    <property type="match status" value="1"/>
</dbReference>
<dbReference type="Gene3D" id="3.40.50.980">
    <property type="match status" value="2"/>
</dbReference>
<dbReference type="InterPro" id="IPR000873">
    <property type="entry name" value="AMP-dep_synth/lig_dom"/>
</dbReference>
<feature type="domain" description="Carrier" evidence="4">
    <location>
        <begin position="1315"/>
        <end position="1390"/>
    </location>
</feature>
<dbReference type="FunFam" id="1.10.1200.10:FF:000016">
    <property type="entry name" value="Non-ribosomal peptide synthase"/>
    <property type="match status" value="1"/>
</dbReference>
<dbReference type="InterPro" id="IPR023213">
    <property type="entry name" value="CAT-like_dom_sf"/>
</dbReference>